<dbReference type="InterPro" id="IPR033120">
    <property type="entry name" value="HOTDOG_ACOT"/>
</dbReference>
<evidence type="ECO:0000256" key="1">
    <source>
        <dbReference type="ARBA" id="ARBA00022801"/>
    </source>
</evidence>
<reference evidence="3 4" key="1">
    <citation type="submission" date="2017-03" db="EMBL/GenBank/DDBJ databases">
        <title>Sulfur activation and transportation mechanism of thermophilic Archaea Acidianus manzaensis YN-25.</title>
        <authorList>
            <person name="Ma Y."/>
            <person name="Yang Y."/>
            <person name="Xia J."/>
        </authorList>
    </citation>
    <scope>NUCLEOTIDE SEQUENCE [LARGE SCALE GENOMIC DNA]</scope>
    <source>
        <strain evidence="3 4">YN-25</strain>
    </source>
</reference>
<dbReference type="GO" id="GO:0052816">
    <property type="term" value="F:long-chain fatty acyl-CoA hydrolase activity"/>
    <property type="evidence" value="ECO:0007669"/>
    <property type="project" value="TreeGrafter"/>
</dbReference>
<dbReference type="GeneID" id="41590721"/>
<dbReference type="PROSITE" id="PS51770">
    <property type="entry name" value="HOTDOG_ACOT"/>
    <property type="match status" value="2"/>
</dbReference>
<dbReference type="CDD" id="cd03442">
    <property type="entry name" value="BFIT_BACH"/>
    <property type="match status" value="2"/>
</dbReference>
<dbReference type="InterPro" id="IPR040170">
    <property type="entry name" value="Cytosol_ACT"/>
</dbReference>
<dbReference type="RefSeq" id="WP_148691647.1">
    <property type="nucleotide sequence ID" value="NZ_CP020477.1"/>
</dbReference>
<dbReference type="GO" id="GO:0005829">
    <property type="term" value="C:cytosol"/>
    <property type="evidence" value="ECO:0007669"/>
    <property type="project" value="TreeGrafter"/>
</dbReference>
<evidence type="ECO:0000259" key="2">
    <source>
        <dbReference type="PROSITE" id="PS51770"/>
    </source>
</evidence>
<dbReference type="Proteomes" id="UP000193404">
    <property type="component" value="Chromosome"/>
</dbReference>
<accession>A0A1W6K019</accession>
<dbReference type="AlphaFoldDB" id="A0A1W6K019"/>
<dbReference type="OrthoDB" id="15030at2157"/>
<dbReference type="SUPFAM" id="SSF54637">
    <property type="entry name" value="Thioesterase/thiol ester dehydrase-isomerase"/>
    <property type="match status" value="2"/>
</dbReference>
<dbReference type="Gene3D" id="3.10.129.10">
    <property type="entry name" value="Hotdog Thioesterase"/>
    <property type="match status" value="2"/>
</dbReference>
<feature type="domain" description="HotDog ACOT-type" evidence="2">
    <location>
        <begin position="1"/>
        <end position="111"/>
    </location>
</feature>
<dbReference type="InterPro" id="IPR006683">
    <property type="entry name" value="Thioestr_dom"/>
</dbReference>
<dbReference type="KEGG" id="aman:B6F84_07340"/>
<proteinExistence type="predicted"/>
<dbReference type="EMBL" id="CP020477">
    <property type="protein sequence ID" value="ARM75866.1"/>
    <property type="molecule type" value="Genomic_DNA"/>
</dbReference>
<dbReference type="InterPro" id="IPR029069">
    <property type="entry name" value="HotDog_dom_sf"/>
</dbReference>
<evidence type="ECO:0000313" key="4">
    <source>
        <dbReference type="Proteomes" id="UP000193404"/>
    </source>
</evidence>
<protein>
    <submittedName>
        <fullName evidence="3">Acyl-CoA thioesterase</fullName>
    </submittedName>
</protein>
<keyword evidence="4" id="KW-1185">Reference proteome</keyword>
<dbReference type="STRING" id="282676.B6F84_07340"/>
<dbReference type="GO" id="GO:0006637">
    <property type="term" value="P:acyl-CoA metabolic process"/>
    <property type="evidence" value="ECO:0007669"/>
    <property type="project" value="TreeGrafter"/>
</dbReference>
<keyword evidence="1" id="KW-0378">Hydrolase</keyword>
<dbReference type="Pfam" id="PF03061">
    <property type="entry name" value="4HBT"/>
    <property type="match status" value="2"/>
</dbReference>
<dbReference type="PANTHER" id="PTHR11049">
    <property type="entry name" value="ACYL COENZYME A THIOESTER HYDROLASE"/>
    <property type="match status" value="1"/>
</dbReference>
<organism evidence="3 4">
    <name type="scientific">Acidianus manzaensis</name>
    <dbReference type="NCBI Taxonomy" id="282676"/>
    <lineage>
        <taxon>Archaea</taxon>
        <taxon>Thermoproteota</taxon>
        <taxon>Thermoprotei</taxon>
        <taxon>Sulfolobales</taxon>
        <taxon>Sulfolobaceae</taxon>
        <taxon>Acidianus</taxon>
    </lineage>
</organism>
<evidence type="ECO:0000313" key="3">
    <source>
        <dbReference type="EMBL" id="ARM75866.1"/>
    </source>
</evidence>
<name>A0A1W6K019_9CREN</name>
<sequence length="308" mass="34976">MSYKTENYYNVFPWHVNHFGSLHGGIYMSWLIDTAGILMSNVSKGNYLLASVDYLFLFKPARIGDILRVVAKANATWNSSVEIEVKGCIKKEDKEELGAFGLMTYVAVDENNKPRKLDIKIPSNDIIEKRRIERLERKKRLTLDNQDLLPGMSFGKSYIRTIYPEHGFGNGILYAGKMYTMLDEALAIVAKLYSKGNAFTVSAGYADFITPVKIGDILEIQGAVEYTGNTSLDVGGKVFAINHYTGEKRVVTYTIFSFVAIDENGKPRQIQRLYPASEKEKQIFDMREKEREERIKISKKIQSETTCD</sequence>
<dbReference type="PANTHER" id="PTHR11049:SF24">
    <property type="entry name" value="CYTOSOLIC ACYL COENZYME A THIOESTER HYDROLASE"/>
    <property type="match status" value="1"/>
</dbReference>
<gene>
    <name evidence="3" type="ORF">B6F84_07340</name>
</gene>
<dbReference type="GO" id="GO:0009062">
    <property type="term" value="P:fatty acid catabolic process"/>
    <property type="evidence" value="ECO:0007669"/>
    <property type="project" value="TreeGrafter"/>
</dbReference>
<feature type="domain" description="HotDog ACOT-type" evidence="2">
    <location>
        <begin position="152"/>
        <end position="264"/>
    </location>
</feature>